<dbReference type="AlphaFoldDB" id="A0A9D1UFH5"/>
<reference evidence="2" key="2">
    <citation type="submission" date="2021-04" db="EMBL/GenBank/DDBJ databases">
        <authorList>
            <person name="Gilroy R."/>
        </authorList>
    </citation>
    <scope>NUCLEOTIDE SEQUENCE</scope>
    <source>
        <strain evidence="2">ChiSxjej1B13-11762</strain>
    </source>
</reference>
<name>A0A9D1UFH5_9FIRM</name>
<proteinExistence type="predicted"/>
<protein>
    <submittedName>
        <fullName evidence="2">Uncharacterized protein</fullName>
    </submittedName>
</protein>
<accession>A0A9D1UFH5</accession>
<evidence type="ECO:0000313" key="3">
    <source>
        <dbReference type="Proteomes" id="UP000824263"/>
    </source>
</evidence>
<sequence>MPKKKKRLPIILGCLAVVLVAGALVIMFLTNQAEQQVREQEQIEEEERQREQEEYEAERMEAEEEFQAQFQFPTSEDSRQIKQLLRGTWRALNGYTITFGAEDE</sequence>
<feature type="region of interest" description="Disordered" evidence="1">
    <location>
        <begin position="38"/>
        <end position="60"/>
    </location>
</feature>
<dbReference type="Proteomes" id="UP000824263">
    <property type="component" value="Unassembled WGS sequence"/>
</dbReference>
<gene>
    <name evidence="2" type="ORF">H9873_09550</name>
</gene>
<organism evidence="2 3">
    <name type="scientific">Candidatus Dorea gallistercoris</name>
    <dbReference type="NCBI Taxonomy" id="2838542"/>
    <lineage>
        <taxon>Bacteria</taxon>
        <taxon>Bacillati</taxon>
        <taxon>Bacillota</taxon>
        <taxon>Clostridia</taxon>
        <taxon>Lachnospirales</taxon>
        <taxon>Lachnospiraceae</taxon>
        <taxon>Dorea</taxon>
    </lineage>
</organism>
<reference evidence="2" key="1">
    <citation type="journal article" date="2021" name="PeerJ">
        <title>Extensive microbial diversity within the chicken gut microbiome revealed by metagenomics and culture.</title>
        <authorList>
            <person name="Gilroy R."/>
            <person name="Ravi A."/>
            <person name="Getino M."/>
            <person name="Pursley I."/>
            <person name="Horton D.L."/>
            <person name="Alikhan N.F."/>
            <person name="Baker D."/>
            <person name="Gharbi K."/>
            <person name="Hall N."/>
            <person name="Watson M."/>
            <person name="Adriaenssens E.M."/>
            <person name="Foster-Nyarko E."/>
            <person name="Jarju S."/>
            <person name="Secka A."/>
            <person name="Antonio M."/>
            <person name="Oren A."/>
            <person name="Chaudhuri R.R."/>
            <person name="La Ragione R."/>
            <person name="Hildebrand F."/>
            <person name="Pallen M.J."/>
        </authorList>
    </citation>
    <scope>NUCLEOTIDE SEQUENCE</scope>
    <source>
        <strain evidence="2">ChiSxjej1B13-11762</strain>
    </source>
</reference>
<comment type="caution">
    <text evidence="2">The sequence shown here is derived from an EMBL/GenBank/DDBJ whole genome shotgun (WGS) entry which is preliminary data.</text>
</comment>
<evidence type="ECO:0000313" key="2">
    <source>
        <dbReference type="EMBL" id="HIW84555.1"/>
    </source>
</evidence>
<dbReference type="EMBL" id="DXGF01000167">
    <property type="protein sequence ID" value="HIW84555.1"/>
    <property type="molecule type" value="Genomic_DNA"/>
</dbReference>
<evidence type="ECO:0000256" key="1">
    <source>
        <dbReference type="SAM" id="MobiDB-lite"/>
    </source>
</evidence>